<dbReference type="Gene3D" id="3.40.50.2300">
    <property type="match status" value="2"/>
</dbReference>
<dbReference type="RefSeq" id="WP_374729763.1">
    <property type="nucleotide sequence ID" value="NZ_FCNW02000033.1"/>
</dbReference>
<accession>A0A158IHU4</accession>
<dbReference type="GO" id="GO:0000160">
    <property type="term" value="P:phosphorelay signal transduction system"/>
    <property type="evidence" value="ECO:0007669"/>
    <property type="project" value="InterPro"/>
</dbReference>
<organism evidence="4 5">
    <name type="scientific">Caballeronia humi</name>
    <dbReference type="NCBI Taxonomy" id="326474"/>
    <lineage>
        <taxon>Bacteria</taxon>
        <taxon>Pseudomonadati</taxon>
        <taxon>Pseudomonadota</taxon>
        <taxon>Betaproteobacteria</taxon>
        <taxon>Burkholderiales</taxon>
        <taxon>Burkholderiaceae</taxon>
        <taxon>Caballeronia</taxon>
    </lineage>
</organism>
<comment type="caution">
    <text evidence="4">The sequence shown here is derived from an EMBL/GenBank/DDBJ whole genome shotgun (WGS) entry which is preliminary data.</text>
</comment>
<name>A0A158IHU4_9BURK</name>
<dbReference type="InterPro" id="IPR050595">
    <property type="entry name" value="Bact_response_regulator"/>
</dbReference>
<dbReference type="Pfam" id="PF00072">
    <property type="entry name" value="Response_reg"/>
    <property type="match status" value="2"/>
</dbReference>
<dbReference type="Proteomes" id="UP000054977">
    <property type="component" value="Unassembled WGS sequence"/>
</dbReference>
<gene>
    <name evidence="4" type="ORF">AWB65_04804</name>
</gene>
<evidence type="ECO:0000259" key="3">
    <source>
        <dbReference type="PROSITE" id="PS50110"/>
    </source>
</evidence>
<keyword evidence="4" id="KW-0808">Transferase</keyword>
<dbReference type="GO" id="GO:0016301">
    <property type="term" value="F:kinase activity"/>
    <property type="evidence" value="ECO:0007669"/>
    <property type="project" value="UniProtKB-KW"/>
</dbReference>
<feature type="domain" description="Response regulatory" evidence="3">
    <location>
        <begin position="39"/>
        <end position="155"/>
    </location>
</feature>
<dbReference type="PANTHER" id="PTHR44591:SF21">
    <property type="entry name" value="TWO-COMPONENT RESPONSE REGULATOR"/>
    <property type="match status" value="1"/>
</dbReference>
<reference evidence="4" key="1">
    <citation type="submission" date="2016-01" db="EMBL/GenBank/DDBJ databases">
        <authorList>
            <person name="Peeters C."/>
        </authorList>
    </citation>
    <scope>NUCLEOTIDE SEQUENCE [LARGE SCALE GENOMIC DNA]</scope>
    <source>
        <strain evidence="4">LMG 22934</strain>
    </source>
</reference>
<evidence type="ECO:0000313" key="4">
    <source>
        <dbReference type="EMBL" id="SAL55829.1"/>
    </source>
</evidence>
<evidence type="ECO:0000256" key="1">
    <source>
        <dbReference type="ARBA" id="ARBA00022553"/>
    </source>
</evidence>
<feature type="modified residue" description="4-aspartylphosphate" evidence="2">
    <location>
        <position position="237"/>
    </location>
</feature>
<dbReference type="InterPro" id="IPR011006">
    <property type="entry name" value="CheY-like_superfamily"/>
</dbReference>
<dbReference type="PANTHER" id="PTHR44591">
    <property type="entry name" value="STRESS RESPONSE REGULATOR PROTEIN 1"/>
    <property type="match status" value="1"/>
</dbReference>
<dbReference type="EMBL" id="FCNW02000033">
    <property type="protein sequence ID" value="SAL55829.1"/>
    <property type="molecule type" value="Genomic_DNA"/>
</dbReference>
<dbReference type="STRING" id="326474.AWB65_04804"/>
<keyword evidence="1 2" id="KW-0597">Phosphoprotein</keyword>
<evidence type="ECO:0000256" key="2">
    <source>
        <dbReference type="PROSITE-ProRule" id="PRU00169"/>
    </source>
</evidence>
<evidence type="ECO:0000313" key="5">
    <source>
        <dbReference type="Proteomes" id="UP000054977"/>
    </source>
</evidence>
<proteinExistence type="predicted"/>
<dbReference type="CDD" id="cd00156">
    <property type="entry name" value="REC"/>
    <property type="match status" value="1"/>
</dbReference>
<sequence length="281" mass="30191">MYSEPGRGTTIRIYLPRVRQEEDLETNIDAGPANGGTETILVVGDDEEVRATVVEMLSDLGYRVLRAKDAQSALAIVESGVPIDLLFTDVVVPGAPRSTELARKTRERLPAVAVLFTSGYTDNAIVHSGRLDEGIELLSKPYTHEALARSVRHVLADPHRRAASDVLAAGRPQERESDTALAAVRRLSILLVEDDDLVRSSTAELLATFGLAIVEANSDLEAMRVLRERPVDVMLTDVGLGGASGVELAIAARRLIPALDVIFLSARARGRAANAQGLRSA</sequence>
<keyword evidence="4" id="KW-0418">Kinase</keyword>
<dbReference type="InterPro" id="IPR001789">
    <property type="entry name" value="Sig_transdc_resp-reg_receiver"/>
</dbReference>
<dbReference type="AlphaFoldDB" id="A0A158IHU4"/>
<dbReference type="SMART" id="SM00448">
    <property type="entry name" value="REC"/>
    <property type="match status" value="2"/>
</dbReference>
<feature type="modified residue" description="4-aspartylphosphate" evidence="2">
    <location>
        <position position="89"/>
    </location>
</feature>
<dbReference type="PROSITE" id="PS50110">
    <property type="entry name" value="RESPONSE_REGULATORY"/>
    <property type="match status" value="2"/>
</dbReference>
<keyword evidence="5" id="KW-1185">Reference proteome</keyword>
<feature type="domain" description="Response regulatory" evidence="3">
    <location>
        <begin position="188"/>
        <end position="281"/>
    </location>
</feature>
<protein>
    <submittedName>
        <fullName evidence="4">Sensor kinase/response regulator fusion protein</fullName>
    </submittedName>
</protein>
<dbReference type="SUPFAM" id="SSF52172">
    <property type="entry name" value="CheY-like"/>
    <property type="match status" value="2"/>
</dbReference>